<dbReference type="AlphaFoldDB" id="A0AAV4RUU6"/>
<organism evidence="1 2">
    <name type="scientific">Caerostris extrusa</name>
    <name type="common">Bark spider</name>
    <name type="synonym">Caerostris bankana</name>
    <dbReference type="NCBI Taxonomy" id="172846"/>
    <lineage>
        <taxon>Eukaryota</taxon>
        <taxon>Metazoa</taxon>
        <taxon>Ecdysozoa</taxon>
        <taxon>Arthropoda</taxon>
        <taxon>Chelicerata</taxon>
        <taxon>Arachnida</taxon>
        <taxon>Araneae</taxon>
        <taxon>Araneomorphae</taxon>
        <taxon>Entelegynae</taxon>
        <taxon>Araneoidea</taxon>
        <taxon>Araneidae</taxon>
        <taxon>Caerostris</taxon>
    </lineage>
</organism>
<proteinExistence type="predicted"/>
<dbReference type="Proteomes" id="UP001054945">
    <property type="component" value="Unassembled WGS sequence"/>
</dbReference>
<accession>A0AAV4RUU6</accession>
<keyword evidence="2" id="KW-1185">Reference proteome</keyword>
<reference evidence="1 2" key="1">
    <citation type="submission" date="2021-06" db="EMBL/GenBank/DDBJ databases">
        <title>Caerostris extrusa draft genome.</title>
        <authorList>
            <person name="Kono N."/>
            <person name="Arakawa K."/>
        </authorList>
    </citation>
    <scope>NUCLEOTIDE SEQUENCE [LARGE SCALE GENOMIC DNA]</scope>
</reference>
<comment type="caution">
    <text evidence="1">The sequence shown here is derived from an EMBL/GenBank/DDBJ whole genome shotgun (WGS) entry which is preliminary data.</text>
</comment>
<name>A0AAV4RUU6_CAEEX</name>
<protein>
    <submittedName>
        <fullName evidence="1">Uncharacterized protein</fullName>
    </submittedName>
</protein>
<dbReference type="EMBL" id="BPLR01008411">
    <property type="protein sequence ID" value="GIY24459.1"/>
    <property type="molecule type" value="Genomic_DNA"/>
</dbReference>
<sequence length="118" mass="14319">MYFTLSKAISEKLDRDWSIWRYSTVLQGIKREKRKRKKNKALCGFIGKRITEPVRIKQKEKHTRFRKDTEMLYKRLVVNSFESQTLMRPVNRDHVQETSFYFMRPVNSDHVQETSFTL</sequence>
<evidence type="ECO:0000313" key="2">
    <source>
        <dbReference type="Proteomes" id="UP001054945"/>
    </source>
</evidence>
<evidence type="ECO:0000313" key="1">
    <source>
        <dbReference type="EMBL" id="GIY24459.1"/>
    </source>
</evidence>
<gene>
    <name evidence="1" type="ORF">CEXT_634661</name>
</gene>